<sequence>MRWLTGAEYIDLSSAGIVDQFRDWFSDIFSHAGVINMSNSQIHGGLPKDMEPYVVTGPTLSQFRPDI</sequence>
<proteinExistence type="predicted"/>
<evidence type="ECO:0000313" key="2">
    <source>
        <dbReference type="Proteomes" id="UP001341281"/>
    </source>
</evidence>
<evidence type="ECO:0000313" key="1">
    <source>
        <dbReference type="EMBL" id="WVZ51125.1"/>
    </source>
</evidence>
<organism evidence="1 2">
    <name type="scientific">Paspalum notatum var. saurae</name>
    <dbReference type="NCBI Taxonomy" id="547442"/>
    <lineage>
        <taxon>Eukaryota</taxon>
        <taxon>Viridiplantae</taxon>
        <taxon>Streptophyta</taxon>
        <taxon>Embryophyta</taxon>
        <taxon>Tracheophyta</taxon>
        <taxon>Spermatophyta</taxon>
        <taxon>Magnoliopsida</taxon>
        <taxon>Liliopsida</taxon>
        <taxon>Poales</taxon>
        <taxon>Poaceae</taxon>
        <taxon>PACMAD clade</taxon>
        <taxon>Panicoideae</taxon>
        <taxon>Andropogonodae</taxon>
        <taxon>Paspaleae</taxon>
        <taxon>Paspalinae</taxon>
        <taxon>Paspalum</taxon>
    </lineage>
</organism>
<accession>A0AAQ3PJ98</accession>
<keyword evidence="2" id="KW-1185">Reference proteome</keyword>
<protein>
    <submittedName>
        <fullName evidence="1">Uncharacterized protein</fullName>
    </submittedName>
</protein>
<dbReference type="Proteomes" id="UP001341281">
    <property type="component" value="Chromosome 01"/>
</dbReference>
<dbReference type="AlphaFoldDB" id="A0AAQ3PJ98"/>
<reference evidence="1 2" key="1">
    <citation type="submission" date="2024-02" db="EMBL/GenBank/DDBJ databases">
        <title>High-quality chromosome-scale genome assembly of Pensacola bahiagrass (Paspalum notatum Flugge var. saurae).</title>
        <authorList>
            <person name="Vega J.M."/>
            <person name="Podio M."/>
            <person name="Orjuela J."/>
            <person name="Siena L.A."/>
            <person name="Pessino S.C."/>
            <person name="Combes M.C."/>
            <person name="Mariac C."/>
            <person name="Albertini E."/>
            <person name="Pupilli F."/>
            <person name="Ortiz J.P.A."/>
            <person name="Leblanc O."/>
        </authorList>
    </citation>
    <scope>NUCLEOTIDE SEQUENCE [LARGE SCALE GENOMIC DNA]</scope>
    <source>
        <strain evidence="1">R1</strain>
        <tissue evidence="1">Leaf</tissue>
    </source>
</reference>
<name>A0AAQ3PJ98_PASNO</name>
<dbReference type="EMBL" id="CP144745">
    <property type="protein sequence ID" value="WVZ51125.1"/>
    <property type="molecule type" value="Genomic_DNA"/>
</dbReference>
<gene>
    <name evidence="1" type="ORF">U9M48_002301</name>
</gene>